<organism evidence="1">
    <name type="scientific">Escherichia coli</name>
    <dbReference type="NCBI Taxonomy" id="562"/>
    <lineage>
        <taxon>Bacteria</taxon>
        <taxon>Pseudomonadati</taxon>
        <taxon>Pseudomonadota</taxon>
        <taxon>Gammaproteobacteria</taxon>
        <taxon>Enterobacterales</taxon>
        <taxon>Enterobacteriaceae</taxon>
        <taxon>Escherichia</taxon>
    </lineage>
</organism>
<reference evidence="1" key="1">
    <citation type="submission" date="2008-07" db="EMBL/GenBank/DDBJ databases">
        <authorList>
            <person name="Zhang Y."/>
        </authorList>
    </citation>
    <scope>NUCLEOTIDE SEQUENCE</scope>
    <source>
        <strain evidence="1">EDS-58</strain>
    </source>
</reference>
<evidence type="ECO:0000313" key="2">
    <source>
        <dbReference type="EMBL" id="ACU09483.1"/>
    </source>
</evidence>
<dbReference type="RefSeq" id="WP_001419598.1">
    <property type="nucleotide sequence ID" value="NZ_AP026080.1"/>
</dbReference>
<name>B5ARP2_ECOLX</name>
<dbReference type="AlphaFoldDB" id="B5ARP2"/>
<protein>
    <submittedName>
        <fullName evidence="1">Uncharacterized protein</fullName>
    </submittedName>
</protein>
<accession>B5ARP2</accession>
<reference evidence="2" key="2">
    <citation type="submission" date="2009-06" db="EMBL/GenBank/DDBJ databases">
        <authorList>
            <person name="Zhang Y."/>
            <person name="Golds G."/>
            <person name="John S.J."/>
            <person name="Laing C.R."/>
            <person name="Gannon V.P.J."/>
        </authorList>
    </citation>
    <scope>NUCLEOTIDE SEQUENCE</scope>
    <source>
        <strain evidence="2">71074</strain>
    </source>
</reference>
<dbReference type="EMBL" id="EU871627">
    <property type="protein sequence ID" value="ACG59666.1"/>
    <property type="molecule type" value="Genomic_DNA"/>
</dbReference>
<sequence>MNAFKQLHQSKDEVFERGVINVFRGPNGITKPIPPVNSAVKLSSTTW</sequence>
<proteinExistence type="predicted"/>
<evidence type="ECO:0000313" key="1">
    <source>
        <dbReference type="EMBL" id="ACG59666.1"/>
    </source>
</evidence>
<dbReference type="EMBL" id="GQ338312">
    <property type="protein sequence ID" value="ACU09483.1"/>
    <property type="molecule type" value="Genomic_DNA"/>
</dbReference>